<organism evidence="1 2">
    <name type="scientific">Pelomonas aquatica</name>
    <dbReference type="NCBI Taxonomy" id="431058"/>
    <lineage>
        <taxon>Bacteria</taxon>
        <taxon>Pseudomonadati</taxon>
        <taxon>Pseudomonadota</taxon>
        <taxon>Betaproteobacteria</taxon>
        <taxon>Burkholderiales</taxon>
        <taxon>Sphaerotilaceae</taxon>
        <taxon>Roseateles</taxon>
    </lineage>
</organism>
<dbReference type="Proteomes" id="UP001152766">
    <property type="component" value="Unassembled WGS sequence"/>
</dbReference>
<sequence length="334" mass="36350">MTVETKDRNELFDKAELTSPGSATSERIVFRLLIADAGPEATAKGAWAPKALCSRAIRVLGRAAASARRHISTSSRIPKRHIHPMLLTAEAGCFIGLIVLDFRSLTPAKLELARVAGSKLTDVLMVGIRHQCDWSATGTATAMPNGPTEAPGQTVEQMRIAEHFLAALEKAANTADSGELRVKSMLPGQEADEPLLVKATNVKPATHSETEPWQLVARLESMVNKEVMRVRRHDDHRPIRVVITGVPAARIDFRLLQGTGPVILQVSGRVDDSLAEEPTVRLISMEGLDIEHWESCADWIENLASHLDTHRRTLEAAGLLPGKPAWAESGSSTR</sequence>
<dbReference type="EMBL" id="SGUG01000065">
    <property type="protein sequence ID" value="MDG0865326.1"/>
    <property type="molecule type" value="Genomic_DNA"/>
</dbReference>
<accession>A0A9X4LLT9</accession>
<dbReference type="AlphaFoldDB" id="A0A9X4LLT9"/>
<dbReference type="RefSeq" id="WP_268154655.1">
    <property type="nucleotide sequence ID" value="NZ_JAPPUW010000043.1"/>
</dbReference>
<evidence type="ECO:0000313" key="1">
    <source>
        <dbReference type="EMBL" id="MDG0865326.1"/>
    </source>
</evidence>
<proteinExistence type="predicted"/>
<protein>
    <submittedName>
        <fullName evidence="1">Uncharacterized protein</fullName>
    </submittedName>
</protein>
<name>A0A9X4LLT9_9BURK</name>
<keyword evidence="2" id="KW-1185">Reference proteome</keyword>
<reference evidence="1" key="1">
    <citation type="submission" date="2019-02" db="EMBL/GenBank/DDBJ databases">
        <title>Draft genome of the type strain Pelomonas aquatica CCUG 52575T.</title>
        <authorList>
            <person name="Gomila M."/>
            <person name="Lalucat J."/>
        </authorList>
    </citation>
    <scope>NUCLEOTIDE SEQUENCE</scope>
    <source>
        <strain evidence="1">CCUG 52575</strain>
    </source>
</reference>
<evidence type="ECO:0000313" key="2">
    <source>
        <dbReference type="Proteomes" id="UP001152766"/>
    </source>
</evidence>
<gene>
    <name evidence="1" type="ORF">EXJ73_22960</name>
</gene>
<comment type="caution">
    <text evidence="1">The sequence shown here is derived from an EMBL/GenBank/DDBJ whole genome shotgun (WGS) entry which is preliminary data.</text>
</comment>